<dbReference type="AlphaFoldDB" id="A0A226ETD9"/>
<feature type="signal peptide" evidence="2">
    <location>
        <begin position="1"/>
        <end position="17"/>
    </location>
</feature>
<feature type="chain" id="PRO_5012646566" evidence="2">
    <location>
        <begin position="18"/>
        <end position="646"/>
    </location>
</feature>
<evidence type="ECO:0000256" key="1">
    <source>
        <dbReference type="SAM" id="MobiDB-lite"/>
    </source>
</evidence>
<reference evidence="3 4" key="1">
    <citation type="submission" date="2015-12" db="EMBL/GenBank/DDBJ databases">
        <title>The genome of Folsomia candida.</title>
        <authorList>
            <person name="Faddeeva A."/>
            <person name="Derks M.F."/>
            <person name="Anvar Y."/>
            <person name="Smit S."/>
            <person name="Van Straalen N."/>
            <person name="Roelofs D."/>
        </authorList>
    </citation>
    <scope>NUCLEOTIDE SEQUENCE [LARGE SCALE GENOMIC DNA]</scope>
    <source>
        <strain evidence="3 4">VU population</strain>
        <tissue evidence="3">Whole body</tissue>
    </source>
</reference>
<evidence type="ECO:0000313" key="3">
    <source>
        <dbReference type="EMBL" id="OXA60789.1"/>
    </source>
</evidence>
<keyword evidence="4" id="KW-1185">Reference proteome</keyword>
<feature type="compositionally biased region" description="Acidic residues" evidence="1">
    <location>
        <begin position="399"/>
        <end position="421"/>
    </location>
</feature>
<evidence type="ECO:0000313" key="4">
    <source>
        <dbReference type="Proteomes" id="UP000198287"/>
    </source>
</evidence>
<gene>
    <name evidence="3" type="ORF">Fcan01_04122</name>
</gene>
<feature type="region of interest" description="Disordered" evidence="1">
    <location>
        <begin position="369"/>
        <end position="437"/>
    </location>
</feature>
<name>A0A226ETD9_FOLCA</name>
<keyword evidence="2" id="KW-0732">Signal</keyword>
<feature type="compositionally biased region" description="Low complexity" evidence="1">
    <location>
        <begin position="375"/>
        <end position="384"/>
    </location>
</feature>
<sequence length="646" mass="71357">MLRPVLVTFLVIQTITGNILPKNGRTFTSQVSWEGQNMLANNLQFLCSFKSQDGSDWTQALQDSILAQISNPKDNADDYAMKKTLTENIITNAMSNCDSVDVILSDQPEKGWRQAADTNYIENILQNLFSGNIRGIIQSYTGRSTERVSTTVSDIFRSLLTNISTMRSGITSLGSLMGRGGANATTEATNNKFLPKCILVPALPSQKVQIKILVCLSFDDVTSLLAPLVVDDGGGGSEGSVLENNNNNNYNVPSCPLYAPTQFFYERKERQIFPKMVGSQVIKGGDYHHDICYSSGRSSTLLELEEEESTSPAPSPIMMATDCDVHQRLFAAVSNKEDLCDGVVVGDNPVKEESVVVANNSSPSLCKYKSRKRTMSSSSKTSLSDGEDDDVVSNPGPDSDWEDIEEDSDDDSTTEDEEDAVDGCCRPGAMADDDDEDDDCIMFRDDAEPFSFTCLQSTTTCTTLSPKQPSSLTKLKGLKIRAFGIGFLCNGVGGVGGGHCWMTTKLAEGCNKLSNNKKPTSVPETLLEEENIDHDAVFSERMRKVQFKDEADLVQIIEFEDDPQAREDRSYWKFFFINQARFKDRICQTEEALGNIFSLAHRDKVYTERILPFQQNHEIGGEIQNRSGGELIKLSRHSCIEDSTTK</sequence>
<dbReference type="Proteomes" id="UP000198287">
    <property type="component" value="Unassembled WGS sequence"/>
</dbReference>
<comment type="caution">
    <text evidence="3">The sequence shown here is derived from an EMBL/GenBank/DDBJ whole genome shotgun (WGS) entry which is preliminary data.</text>
</comment>
<accession>A0A226ETD9</accession>
<organism evidence="3 4">
    <name type="scientific">Folsomia candida</name>
    <name type="common">Springtail</name>
    <dbReference type="NCBI Taxonomy" id="158441"/>
    <lineage>
        <taxon>Eukaryota</taxon>
        <taxon>Metazoa</taxon>
        <taxon>Ecdysozoa</taxon>
        <taxon>Arthropoda</taxon>
        <taxon>Hexapoda</taxon>
        <taxon>Collembola</taxon>
        <taxon>Entomobryomorpha</taxon>
        <taxon>Isotomoidea</taxon>
        <taxon>Isotomidae</taxon>
        <taxon>Proisotominae</taxon>
        <taxon>Folsomia</taxon>
    </lineage>
</organism>
<proteinExistence type="predicted"/>
<protein>
    <submittedName>
        <fullName evidence="3">Uncharacterized protein</fullName>
    </submittedName>
</protein>
<dbReference type="EMBL" id="LNIX01000002">
    <property type="protein sequence ID" value="OXA60789.1"/>
    <property type="molecule type" value="Genomic_DNA"/>
</dbReference>
<evidence type="ECO:0000256" key="2">
    <source>
        <dbReference type="SAM" id="SignalP"/>
    </source>
</evidence>